<reference evidence="1 2" key="1">
    <citation type="journal article" date="2019" name="Commun. Biol.">
        <title>The bagworm genome reveals a unique fibroin gene that provides high tensile strength.</title>
        <authorList>
            <person name="Kono N."/>
            <person name="Nakamura H."/>
            <person name="Ohtoshi R."/>
            <person name="Tomita M."/>
            <person name="Numata K."/>
            <person name="Arakawa K."/>
        </authorList>
    </citation>
    <scope>NUCLEOTIDE SEQUENCE [LARGE SCALE GENOMIC DNA]</scope>
</reference>
<evidence type="ECO:0000313" key="2">
    <source>
        <dbReference type="Proteomes" id="UP000299102"/>
    </source>
</evidence>
<evidence type="ECO:0000313" key="1">
    <source>
        <dbReference type="EMBL" id="GBP19083.1"/>
    </source>
</evidence>
<accession>A0A4C1TYD1</accession>
<organism evidence="1 2">
    <name type="scientific">Eumeta variegata</name>
    <name type="common">Bagworm moth</name>
    <name type="synonym">Eumeta japonica</name>
    <dbReference type="NCBI Taxonomy" id="151549"/>
    <lineage>
        <taxon>Eukaryota</taxon>
        <taxon>Metazoa</taxon>
        <taxon>Ecdysozoa</taxon>
        <taxon>Arthropoda</taxon>
        <taxon>Hexapoda</taxon>
        <taxon>Insecta</taxon>
        <taxon>Pterygota</taxon>
        <taxon>Neoptera</taxon>
        <taxon>Endopterygota</taxon>
        <taxon>Lepidoptera</taxon>
        <taxon>Glossata</taxon>
        <taxon>Ditrysia</taxon>
        <taxon>Tineoidea</taxon>
        <taxon>Psychidae</taxon>
        <taxon>Oiketicinae</taxon>
        <taxon>Eumeta</taxon>
    </lineage>
</organism>
<gene>
    <name evidence="1" type="ORF">EVAR_83396_1</name>
</gene>
<keyword evidence="2" id="KW-1185">Reference proteome</keyword>
<dbReference type="EMBL" id="BGZK01000104">
    <property type="protein sequence ID" value="GBP19083.1"/>
    <property type="molecule type" value="Genomic_DNA"/>
</dbReference>
<comment type="caution">
    <text evidence="1">The sequence shown here is derived from an EMBL/GenBank/DDBJ whole genome shotgun (WGS) entry which is preliminary data.</text>
</comment>
<proteinExistence type="predicted"/>
<dbReference type="AlphaFoldDB" id="A0A4C1TYD1"/>
<name>A0A4C1TYD1_EUMVA</name>
<protein>
    <submittedName>
        <fullName evidence="1">Uncharacterized protein</fullName>
    </submittedName>
</protein>
<dbReference type="Proteomes" id="UP000299102">
    <property type="component" value="Unassembled WGS sequence"/>
</dbReference>
<sequence>MITIRRPERTHTCLIRNLYICARDGHNHFPNLPEGALHILSYGPLKRRRQENSHLVRVLIWEREKEREKSAYTCVPAD</sequence>